<proteinExistence type="predicted"/>
<evidence type="ECO:0000313" key="3">
    <source>
        <dbReference type="Proteomes" id="UP000295443"/>
    </source>
</evidence>
<dbReference type="OrthoDB" id="9808881at2"/>
<dbReference type="SUPFAM" id="SSF160443">
    <property type="entry name" value="SMR domain-like"/>
    <property type="match status" value="1"/>
</dbReference>
<dbReference type="InterPro" id="IPR002625">
    <property type="entry name" value="Smr_dom"/>
</dbReference>
<gene>
    <name evidence="2" type="ORF">EZJ19_07700</name>
</gene>
<dbReference type="Proteomes" id="UP000295443">
    <property type="component" value="Unassembled WGS sequence"/>
</dbReference>
<name>A0A4R1BDQ7_9PROT</name>
<accession>A0A4R1BDQ7</accession>
<organism evidence="2 3">
    <name type="scientific">Parasulfuritortus cantonensis</name>
    <dbReference type="NCBI Taxonomy" id="2528202"/>
    <lineage>
        <taxon>Bacteria</taxon>
        <taxon>Pseudomonadati</taxon>
        <taxon>Pseudomonadota</taxon>
        <taxon>Betaproteobacteria</taxon>
        <taxon>Nitrosomonadales</taxon>
        <taxon>Thiobacillaceae</taxon>
        <taxon>Parasulfuritortus</taxon>
    </lineage>
</organism>
<dbReference type="Gene3D" id="3.30.1370.110">
    <property type="match status" value="1"/>
</dbReference>
<feature type="domain" description="Smr" evidence="1">
    <location>
        <begin position="104"/>
        <end position="185"/>
    </location>
</feature>
<dbReference type="PANTHER" id="PTHR35562:SF2">
    <property type="entry name" value="DNA ENDONUCLEASE SMRA-RELATED"/>
    <property type="match status" value="1"/>
</dbReference>
<dbReference type="EMBL" id="SJZB01000029">
    <property type="protein sequence ID" value="TCJ15184.1"/>
    <property type="molecule type" value="Genomic_DNA"/>
</dbReference>
<dbReference type="Pfam" id="PF01713">
    <property type="entry name" value="Smr"/>
    <property type="match status" value="1"/>
</dbReference>
<keyword evidence="3" id="KW-1185">Reference proteome</keyword>
<dbReference type="AlphaFoldDB" id="A0A4R1BDQ7"/>
<dbReference type="PROSITE" id="PS50828">
    <property type="entry name" value="SMR"/>
    <property type="match status" value="1"/>
</dbReference>
<reference evidence="2 3" key="1">
    <citation type="submission" date="2019-03" db="EMBL/GenBank/DDBJ databases">
        <title>Genome sequence of Thiobacillaceae bacterium LSR1, a sulfur-oxidizing bacterium isolated from freshwater sediment.</title>
        <authorList>
            <person name="Li S."/>
        </authorList>
    </citation>
    <scope>NUCLEOTIDE SEQUENCE [LARGE SCALE GENOMIC DNA]</scope>
    <source>
        <strain evidence="2 3">LSR1</strain>
    </source>
</reference>
<protein>
    <submittedName>
        <fullName evidence="2">DNA mismatch repair protein MutS</fullName>
    </submittedName>
</protein>
<comment type="caution">
    <text evidence="2">The sequence shown here is derived from an EMBL/GenBank/DDBJ whole genome shotgun (WGS) entry which is preliminary data.</text>
</comment>
<evidence type="ECO:0000313" key="2">
    <source>
        <dbReference type="EMBL" id="TCJ15184.1"/>
    </source>
</evidence>
<dbReference type="InterPro" id="IPR036063">
    <property type="entry name" value="Smr_dom_sf"/>
</dbReference>
<evidence type="ECO:0000259" key="1">
    <source>
        <dbReference type="PROSITE" id="PS50828"/>
    </source>
</evidence>
<dbReference type="SMART" id="SM00463">
    <property type="entry name" value="SMR"/>
    <property type="match status" value="1"/>
</dbReference>
<dbReference type="PANTHER" id="PTHR35562">
    <property type="entry name" value="DNA ENDONUCLEASE SMRA-RELATED"/>
    <property type="match status" value="1"/>
</dbReference>
<sequence length="187" mass="21140">MKTGGKPPPPGHAEDDAQAFMTEMAGVEPISPHGRVVHAAPRLPPLPLSLFRDEREVILESMRDPAHWDEDSEQDRDTSYVRPGLSRQTLRRLRRGEWHIQAELDLHGLTKVEAKHELAEFLHECKRRGGRCVRIIHGKGLRSPNREPVLKHHVRHWLTQRDEVLAFVSARPADGGDGAVVVLLKGR</sequence>